<dbReference type="RefSeq" id="WP_250923939.1">
    <property type="nucleotide sequence ID" value="NZ_JAMQAW010000080.1"/>
</dbReference>
<reference evidence="2" key="1">
    <citation type="submission" date="2022-06" db="EMBL/GenBank/DDBJ databases">
        <title>Genome public.</title>
        <authorList>
            <person name="Sun Q."/>
        </authorList>
    </citation>
    <scope>NUCLEOTIDE SEQUENCE</scope>
    <source>
        <strain evidence="2">CWNU-1</strain>
    </source>
</reference>
<evidence type="ECO:0000256" key="1">
    <source>
        <dbReference type="SAM" id="Phobius"/>
    </source>
</evidence>
<dbReference type="Proteomes" id="UP001431429">
    <property type="component" value="Unassembled WGS sequence"/>
</dbReference>
<sequence>MEKQAGRHAAAVRLDDPWCDALGSGWSEPLDSGLGWGAIPAEVPVPGWGAHRALDAPPGEEEWPGLDPRAPGGCEALTPTSGHAHPQHGDRLSTADIYLEVQRSDAFQRVRRRYRGFVVPVGLAFLLWYFGYVIAAIAAPTLMARPVVGAVNVAMLAGLAQFLTTFLLTWAYARHARLHRDPEALELRWLVFDWDRARRIAPGEHGEPGEPGSAGRGSGR</sequence>
<keyword evidence="1" id="KW-0812">Transmembrane</keyword>
<feature type="transmembrane region" description="Helical" evidence="1">
    <location>
        <begin position="151"/>
        <end position="173"/>
    </location>
</feature>
<protein>
    <submittedName>
        <fullName evidence="2">DUF485 domain-containing protein</fullName>
    </submittedName>
</protein>
<feature type="transmembrane region" description="Helical" evidence="1">
    <location>
        <begin position="117"/>
        <end position="139"/>
    </location>
</feature>
<gene>
    <name evidence="2" type="ORF">NBG84_36145</name>
</gene>
<name>A0ABT0UYJ6_9ACTN</name>
<dbReference type="EMBL" id="JAMQAW010000080">
    <property type="protein sequence ID" value="MCM2393642.1"/>
    <property type="molecule type" value="Genomic_DNA"/>
</dbReference>
<dbReference type="InterPro" id="IPR007436">
    <property type="entry name" value="DUF485"/>
</dbReference>
<keyword evidence="3" id="KW-1185">Reference proteome</keyword>
<dbReference type="PANTHER" id="PTHR38441">
    <property type="entry name" value="INTEGRAL MEMBRANE PROTEIN-RELATED"/>
    <property type="match status" value="1"/>
</dbReference>
<dbReference type="PANTHER" id="PTHR38441:SF1">
    <property type="entry name" value="MEMBRANE PROTEIN"/>
    <property type="match status" value="1"/>
</dbReference>
<dbReference type="Pfam" id="PF04341">
    <property type="entry name" value="DUF485"/>
    <property type="match status" value="1"/>
</dbReference>
<accession>A0ABT0UYJ6</accession>
<evidence type="ECO:0000313" key="2">
    <source>
        <dbReference type="EMBL" id="MCM2393642.1"/>
    </source>
</evidence>
<keyword evidence="1" id="KW-1133">Transmembrane helix</keyword>
<comment type="caution">
    <text evidence="2">The sequence shown here is derived from an EMBL/GenBank/DDBJ whole genome shotgun (WGS) entry which is preliminary data.</text>
</comment>
<keyword evidence="1" id="KW-0472">Membrane</keyword>
<organism evidence="2 3">
    <name type="scientific">Streptomyces albipurpureus</name>
    <dbReference type="NCBI Taxonomy" id="2897419"/>
    <lineage>
        <taxon>Bacteria</taxon>
        <taxon>Bacillati</taxon>
        <taxon>Actinomycetota</taxon>
        <taxon>Actinomycetes</taxon>
        <taxon>Kitasatosporales</taxon>
        <taxon>Streptomycetaceae</taxon>
        <taxon>Streptomyces</taxon>
    </lineage>
</organism>
<evidence type="ECO:0000313" key="3">
    <source>
        <dbReference type="Proteomes" id="UP001431429"/>
    </source>
</evidence>
<proteinExistence type="predicted"/>